<accession>A0AAD1D9C3</accession>
<keyword evidence="6 10" id="KW-0443">Lipid metabolism</keyword>
<dbReference type="HAMAP" id="MF_01043">
    <property type="entry name" value="PlsY"/>
    <property type="match status" value="1"/>
</dbReference>
<evidence type="ECO:0000256" key="2">
    <source>
        <dbReference type="ARBA" id="ARBA00022516"/>
    </source>
</evidence>
<feature type="transmembrane region" description="Helical" evidence="10">
    <location>
        <begin position="84"/>
        <end position="106"/>
    </location>
</feature>
<dbReference type="GO" id="GO:0008654">
    <property type="term" value="P:phospholipid biosynthetic process"/>
    <property type="evidence" value="ECO:0007669"/>
    <property type="project" value="UniProtKB-UniRule"/>
</dbReference>
<proteinExistence type="inferred from homology"/>
<dbReference type="GO" id="GO:0005886">
    <property type="term" value="C:plasma membrane"/>
    <property type="evidence" value="ECO:0007669"/>
    <property type="project" value="UniProtKB-SubCell"/>
</dbReference>
<dbReference type="AlphaFoldDB" id="A0AAD1D9C3"/>
<evidence type="ECO:0000256" key="9">
    <source>
        <dbReference type="ARBA" id="ARBA00023264"/>
    </source>
</evidence>
<dbReference type="GO" id="GO:0043772">
    <property type="term" value="F:acyl-phosphate glycerol-3-phosphate acyltransferase activity"/>
    <property type="evidence" value="ECO:0007669"/>
    <property type="project" value="UniProtKB-UniRule"/>
</dbReference>
<keyword evidence="9 10" id="KW-1208">Phospholipid metabolism</keyword>
<feature type="transmembrane region" description="Helical" evidence="10">
    <location>
        <begin position="36"/>
        <end position="58"/>
    </location>
</feature>
<sequence>MAMGLKMPYNGAFEHRGFGLGSAPMFTDTPFLANPWTWFAVGYLLGAIPFGLIVTRLAGMGDIRRMGSGNIGTTNVLRTGGKGLAALTLLLDAGKGALAVWLGHTFAYGGDILGGMGAFIGHLFPAWLLFRGGKGVATMLGIALAVYPPAGLVFAAVWLLVAAVTRYSSLAGLMAATLTPLAPALTGHWDAALLFAGMAVLVIAKHDENIARLRAGTEGKIGGRKGAADPHG</sequence>
<dbReference type="Pfam" id="PF02660">
    <property type="entry name" value="G3P_acyltransf"/>
    <property type="match status" value="1"/>
</dbReference>
<comment type="pathway">
    <text evidence="10">Lipid metabolism; phospholipid metabolism.</text>
</comment>
<dbReference type="EMBL" id="AP018711">
    <property type="protein sequence ID" value="BBE35823.1"/>
    <property type="molecule type" value="Genomic_DNA"/>
</dbReference>
<evidence type="ECO:0000256" key="1">
    <source>
        <dbReference type="ARBA" id="ARBA00022475"/>
    </source>
</evidence>
<dbReference type="PANTHER" id="PTHR30309">
    <property type="entry name" value="INNER MEMBRANE PROTEIN YGIH"/>
    <property type="match status" value="1"/>
</dbReference>
<evidence type="ECO:0000256" key="6">
    <source>
        <dbReference type="ARBA" id="ARBA00023098"/>
    </source>
</evidence>
<keyword evidence="3 10" id="KW-0808">Transferase</keyword>
<reference evidence="11 12" key="1">
    <citation type="submission" date="2018-06" db="EMBL/GenBank/DDBJ databases">
        <title>Complete Genome Sequence of the Microcystin-Degrading Bacterium Sphingosinicella microcystinivorans Strain B-9.</title>
        <authorList>
            <person name="Jin H."/>
            <person name="Nishizawa T."/>
            <person name="Guo Y."/>
            <person name="Nishizawa A."/>
            <person name="Park H."/>
            <person name="Kato H."/>
            <person name="Tsuji K."/>
            <person name="Harada K."/>
        </authorList>
    </citation>
    <scope>NUCLEOTIDE SEQUENCE [LARGE SCALE GENOMIC DNA]</scope>
    <source>
        <strain evidence="11 12">B9</strain>
    </source>
</reference>
<comment type="subcellular location">
    <subcellularLocation>
        <location evidence="10">Cell membrane</location>
        <topology evidence="10">Multi-pass membrane protein</topology>
    </subcellularLocation>
</comment>
<keyword evidence="1 10" id="KW-1003">Cell membrane</keyword>
<comment type="function">
    <text evidence="10">Catalyzes the transfer of an acyl group from acyl-phosphate (acyl-PO(4)) to glycerol-3-phosphate (G3P) to form lysophosphatidic acid (LPA). This enzyme utilizes acyl-phosphate as fatty acyl donor, but not acyl-CoA or acyl-ACP.</text>
</comment>
<keyword evidence="2 10" id="KW-0444">Lipid biosynthesis</keyword>
<organism evidence="11 12">
    <name type="scientific">Sphingosinicella microcystinivorans</name>
    <dbReference type="NCBI Taxonomy" id="335406"/>
    <lineage>
        <taxon>Bacteria</taxon>
        <taxon>Pseudomonadati</taxon>
        <taxon>Pseudomonadota</taxon>
        <taxon>Alphaproteobacteria</taxon>
        <taxon>Sphingomonadales</taxon>
        <taxon>Sphingosinicellaceae</taxon>
        <taxon>Sphingosinicella</taxon>
    </lineage>
</organism>
<feature type="transmembrane region" description="Helical" evidence="10">
    <location>
        <begin position="142"/>
        <end position="164"/>
    </location>
</feature>
<protein>
    <recommendedName>
        <fullName evidence="10">Glycerol-3-phosphate acyltransferase</fullName>
    </recommendedName>
    <alternativeName>
        <fullName evidence="10">Acyl-PO4 G3P acyltransferase</fullName>
    </alternativeName>
    <alternativeName>
        <fullName evidence="10">Acyl-phosphate--glycerol-3-phosphate acyltransferase</fullName>
    </alternativeName>
    <alternativeName>
        <fullName evidence="10">G3P acyltransferase</fullName>
        <shortName evidence="10">GPAT</shortName>
        <ecNumber evidence="10">2.3.1.275</ecNumber>
    </alternativeName>
    <alternativeName>
        <fullName evidence="10">Lysophosphatidic acid synthase</fullName>
        <shortName evidence="10">LPA synthase</shortName>
    </alternativeName>
</protein>
<keyword evidence="7 10" id="KW-0472">Membrane</keyword>
<dbReference type="NCBIfam" id="TIGR00023">
    <property type="entry name" value="glycerol-3-phosphate 1-O-acyltransferase PlsY"/>
    <property type="match status" value="1"/>
</dbReference>
<evidence type="ECO:0000256" key="4">
    <source>
        <dbReference type="ARBA" id="ARBA00022692"/>
    </source>
</evidence>
<evidence type="ECO:0000256" key="10">
    <source>
        <dbReference type="HAMAP-Rule" id="MF_01043"/>
    </source>
</evidence>
<dbReference type="SMART" id="SM01207">
    <property type="entry name" value="G3P_acyltransf"/>
    <property type="match status" value="1"/>
</dbReference>
<evidence type="ECO:0000256" key="7">
    <source>
        <dbReference type="ARBA" id="ARBA00023136"/>
    </source>
</evidence>
<name>A0AAD1D9C3_SPHMI</name>
<dbReference type="Proteomes" id="UP000275727">
    <property type="component" value="Chromosome"/>
</dbReference>
<dbReference type="KEGG" id="smic:SmB9_34810"/>
<dbReference type="InterPro" id="IPR003811">
    <property type="entry name" value="G3P_acylTferase_PlsY"/>
</dbReference>
<comment type="similarity">
    <text evidence="10">Belongs to the PlsY family.</text>
</comment>
<dbReference type="PANTHER" id="PTHR30309:SF0">
    <property type="entry name" value="GLYCEROL-3-PHOSPHATE ACYLTRANSFERASE-RELATED"/>
    <property type="match status" value="1"/>
</dbReference>
<keyword evidence="11" id="KW-0012">Acyltransferase</keyword>
<feature type="transmembrane region" description="Helical" evidence="10">
    <location>
        <begin position="184"/>
        <end position="204"/>
    </location>
</feature>
<evidence type="ECO:0000313" key="11">
    <source>
        <dbReference type="EMBL" id="BBE35823.1"/>
    </source>
</evidence>
<feature type="transmembrane region" description="Helical" evidence="10">
    <location>
        <begin position="112"/>
        <end position="130"/>
    </location>
</feature>
<evidence type="ECO:0000256" key="5">
    <source>
        <dbReference type="ARBA" id="ARBA00022989"/>
    </source>
</evidence>
<evidence type="ECO:0000256" key="8">
    <source>
        <dbReference type="ARBA" id="ARBA00023209"/>
    </source>
</evidence>
<evidence type="ECO:0000313" key="12">
    <source>
        <dbReference type="Proteomes" id="UP000275727"/>
    </source>
</evidence>
<dbReference type="EC" id="2.3.1.275" evidence="10"/>
<keyword evidence="4 10" id="KW-0812">Transmembrane</keyword>
<keyword evidence="8 10" id="KW-0594">Phospholipid biosynthesis</keyword>
<comment type="subunit">
    <text evidence="10">Probably interacts with PlsX.</text>
</comment>
<comment type="catalytic activity">
    <reaction evidence="10">
        <text>an acyl phosphate + sn-glycerol 3-phosphate = a 1-acyl-sn-glycero-3-phosphate + phosphate</text>
        <dbReference type="Rhea" id="RHEA:34075"/>
        <dbReference type="ChEBI" id="CHEBI:43474"/>
        <dbReference type="ChEBI" id="CHEBI:57597"/>
        <dbReference type="ChEBI" id="CHEBI:57970"/>
        <dbReference type="ChEBI" id="CHEBI:59918"/>
        <dbReference type="EC" id="2.3.1.275"/>
    </reaction>
</comment>
<evidence type="ECO:0000256" key="3">
    <source>
        <dbReference type="ARBA" id="ARBA00022679"/>
    </source>
</evidence>
<keyword evidence="5 10" id="KW-1133">Transmembrane helix</keyword>
<gene>
    <name evidence="10 11" type="primary">plsY</name>
    <name evidence="11" type="ORF">SmB9_34810</name>
</gene>